<dbReference type="AlphaFoldDB" id="A0A1Y2FKJ2"/>
<feature type="region of interest" description="Disordered" evidence="2">
    <location>
        <begin position="1"/>
        <end position="61"/>
    </location>
</feature>
<evidence type="ECO:0000313" key="3">
    <source>
        <dbReference type="EMBL" id="ORY84511.1"/>
    </source>
</evidence>
<proteinExistence type="predicted"/>
<dbReference type="STRING" id="56484.A0A1Y2FKJ2"/>
<keyword evidence="4" id="KW-1185">Reference proteome</keyword>
<accession>A0A1Y2FKJ2</accession>
<feature type="compositionally biased region" description="Basic and acidic residues" evidence="2">
    <location>
        <begin position="18"/>
        <end position="31"/>
    </location>
</feature>
<organism evidence="3 4">
    <name type="scientific">Protomyces lactucae-debilis</name>
    <dbReference type="NCBI Taxonomy" id="2754530"/>
    <lineage>
        <taxon>Eukaryota</taxon>
        <taxon>Fungi</taxon>
        <taxon>Dikarya</taxon>
        <taxon>Ascomycota</taxon>
        <taxon>Taphrinomycotina</taxon>
        <taxon>Taphrinomycetes</taxon>
        <taxon>Taphrinales</taxon>
        <taxon>Protomycetaceae</taxon>
        <taxon>Protomyces</taxon>
    </lineage>
</organism>
<protein>
    <submittedName>
        <fullName evidence="3">Mitotic checkpoint regulator, MAD2B-interacting-domain-containing protein</fullName>
    </submittedName>
</protein>
<reference evidence="3 4" key="1">
    <citation type="submission" date="2016-07" db="EMBL/GenBank/DDBJ databases">
        <title>Pervasive Adenine N6-methylation of Active Genes in Fungi.</title>
        <authorList>
            <consortium name="DOE Joint Genome Institute"/>
            <person name="Mondo S.J."/>
            <person name="Dannebaum R.O."/>
            <person name="Kuo R.C."/>
            <person name="Labutti K."/>
            <person name="Haridas S."/>
            <person name="Kuo A."/>
            <person name="Salamov A."/>
            <person name="Ahrendt S.R."/>
            <person name="Lipzen A."/>
            <person name="Sullivan W."/>
            <person name="Andreopoulos W.B."/>
            <person name="Clum A."/>
            <person name="Lindquist E."/>
            <person name="Daum C."/>
            <person name="Ramamoorthy G.K."/>
            <person name="Gryganskyi A."/>
            <person name="Culley D."/>
            <person name="Magnuson J.K."/>
            <person name="James T.Y."/>
            <person name="O'Malley M.A."/>
            <person name="Stajich J.E."/>
            <person name="Spatafora J.W."/>
            <person name="Visel A."/>
            <person name="Grigoriev I.V."/>
        </authorList>
    </citation>
    <scope>NUCLEOTIDE SEQUENCE [LARGE SCALE GENOMIC DNA]</scope>
    <source>
        <strain evidence="3 4">12-1054</strain>
    </source>
</reference>
<comment type="caution">
    <text evidence="3">The sequence shown here is derived from an EMBL/GenBank/DDBJ whole genome shotgun (WGS) entry which is preliminary data.</text>
</comment>
<dbReference type="EMBL" id="MCFI01000006">
    <property type="protein sequence ID" value="ORY84511.1"/>
    <property type="molecule type" value="Genomic_DNA"/>
</dbReference>
<evidence type="ECO:0000256" key="1">
    <source>
        <dbReference type="SAM" id="Coils"/>
    </source>
</evidence>
<dbReference type="InterPro" id="IPR018800">
    <property type="entry name" value="PRCC"/>
</dbReference>
<dbReference type="GeneID" id="63787702"/>
<feature type="coiled-coil region" evidence="1">
    <location>
        <begin position="176"/>
        <end position="203"/>
    </location>
</feature>
<dbReference type="Proteomes" id="UP000193685">
    <property type="component" value="Unassembled WGS sequence"/>
</dbReference>
<sequence>MLVDYDGEEESTAAHRSPKPELLDALHEVKSSFKASKRRKVGSGPSIRHGTEQSQELKSASGDQITRAALALDLFGVSPPNKLSRPNTNTSEFYQPVFQQEKAAAISNQTKAMVPPRKADDHLSIDALLSKRDLSARAVHDVQEFDAGLQYKLNNDARESGDLKEETTVRSIGGGKHQLSSLLNSALSQREALEAQFAKNKDKKRSAGARYGF</sequence>
<dbReference type="OrthoDB" id="2555634at2759"/>
<gene>
    <name evidence="3" type="ORF">BCR37DRAFT_392078</name>
</gene>
<evidence type="ECO:0000256" key="2">
    <source>
        <dbReference type="SAM" id="MobiDB-lite"/>
    </source>
</evidence>
<dbReference type="RefSeq" id="XP_040726529.1">
    <property type="nucleotide sequence ID" value="XM_040871103.1"/>
</dbReference>
<dbReference type="Pfam" id="PF10253">
    <property type="entry name" value="PRCC"/>
    <property type="match status" value="1"/>
</dbReference>
<evidence type="ECO:0000313" key="4">
    <source>
        <dbReference type="Proteomes" id="UP000193685"/>
    </source>
</evidence>
<feature type="compositionally biased region" description="Acidic residues" evidence="2">
    <location>
        <begin position="1"/>
        <end position="11"/>
    </location>
</feature>
<feature type="compositionally biased region" description="Polar residues" evidence="2">
    <location>
        <begin position="52"/>
        <end position="61"/>
    </location>
</feature>
<name>A0A1Y2FKJ2_PROLT</name>
<keyword evidence="1" id="KW-0175">Coiled coil</keyword>